<sequence>MSFLEYRESVVHAMVPEIKAKEKPGPQKTQGFNMVHPNYTKAQVIEDCAKNVDGVQNVKILAFVVRVARNYPDCV</sequence>
<reference evidence="1" key="1">
    <citation type="submission" date="2022-03" db="EMBL/GenBank/DDBJ databases">
        <authorList>
            <person name="Sayadi A."/>
        </authorList>
    </citation>
    <scope>NUCLEOTIDE SEQUENCE</scope>
</reference>
<name>A0A9P0PQL3_ACAOB</name>
<gene>
    <name evidence="1" type="ORF">ACAOBT_LOCUS22507</name>
</gene>
<protein>
    <submittedName>
        <fullName evidence="1">Uncharacterized protein</fullName>
    </submittedName>
</protein>
<evidence type="ECO:0000313" key="1">
    <source>
        <dbReference type="EMBL" id="CAH1995264.1"/>
    </source>
</evidence>
<dbReference type="EMBL" id="CAKOFQ010007222">
    <property type="protein sequence ID" value="CAH1995264.1"/>
    <property type="molecule type" value="Genomic_DNA"/>
</dbReference>
<dbReference type="OrthoDB" id="8195499at2759"/>
<accession>A0A9P0PQL3</accession>
<keyword evidence="2" id="KW-1185">Reference proteome</keyword>
<evidence type="ECO:0000313" key="2">
    <source>
        <dbReference type="Proteomes" id="UP001152888"/>
    </source>
</evidence>
<proteinExistence type="predicted"/>
<dbReference type="Proteomes" id="UP001152888">
    <property type="component" value="Unassembled WGS sequence"/>
</dbReference>
<organism evidence="1 2">
    <name type="scientific">Acanthoscelides obtectus</name>
    <name type="common">Bean weevil</name>
    <name type="synonym">Bruchus obtectus</name>
    <dbReference type="NCBI Taxonomy" id="200917"/>
    <lineage>
        <taxon>Eukaryota</taxon>
        <taxon>Metazoa</taxon>
        <taxon>Ecdysozoa</taxon>
        <taxon>Arthropoda</taxon>
        <taxon>Hexapoda</taxon>
        <taxon>Insecta</taxon>
        <taxon>Pterygota</taxon>
        <taxon>Neoptera</taxon>
        <taxon>Endopterygota</taxon>
        <taxon>Coleoptera</taxon>
        <taxon>Polyphaga</taxon>
        <taxon>Cucujiformia</taxon>
        <taxon>Chrysomeloidea</taxon>
        <taxon>Chrysomelidae</taxon>
        <taxon>Bruchinae</taxon>
        <taxon>Bruchini</taxon>
        <taxon>Acanthoscelides</taxon>
    </lineage>
</organism>
<dbReference type="AlphaFoldDB" id="A0A9P0PQL3"/>
<comment type="caution">
    <text evidence="1">The sequence shown here is derived from an EMBL/GenBank/DDBJ whole genome shotgun (WGS) entry which is preliminary data.</text>
</comment>